<dbReference type="InterPro" id="IPR036890">
    <property type="entry name" value="HATPase_C_sf"/>
</dbReference>
<accession>A0ABS0QD91</accession>
<keyword evidence="3" id="KW-0808">Transferase</keyword>
<sequence length="370" mass="42071">MPISTRSFANLLLGTHQSHRARAGLHVAFWLLAYPWYALQSQWLVGTDNAPALVFNTLARLGFALVTFYAVSACIGRGWPLGRVLLGVLGVLAASMLGYCLTHYYLYTYLDRSQPNLPPYFHKLAASVSKNGPWTFLQTIILYFYALQLFMAYFLPFTIKGVRAIVQTHLRTVTLEKDNLKLELEFLRAQINPHFLFNTLNSVYSLVEDKDRTAAALVLSLSNMMRYTLHDATATEVEVMQELDFIREYLDIQQIRHSRRLAVDVQIAPAVRGQRIPPLLLVTFLENAVKHGVEKLLKDAWVRVRAYRDEHGAFCFEVANARPPQAEAALGEGIGLRNTRRRLSILYPHTHSLQIDATAAQYHVLLCLWQ</sequence>
<keyword evidence="1" id="KW-1133">Transmembrane helix</keyword>
<dbReference type="RefSeq" id="WP_198076994.1">
    <property type="nucleotide sequence ID" value="NZ_JAEDAE010000017.1"/>
</dbReference>
<feature type="transmembrane region" description="Helical" evidence="1">
    <location>
        <begin position="136"/>
        <end position="155"/>
    </location>
</feature>
<dbReference type="GO" id="GO:0016301">
    <property type="term" value="F:kinase activity"/>
    <property type="evidence" value="ECO:0007669"/>
    <property type="project" value="UniProtKB-KW"/>
</dbReference>
<reference evidence="3 4" key="1">
    <citation type="submission" date="2020-12" db="EMBL/GenBank/DDBJ databases">
        <title>Hymenobacter sp.</title>
        <authorList>
            <person name="Kim M.K."/>
        </authorList>
    </citation>
    <scope>NUCLEOTIDE SEQUENCE [LARGE SCALE GENOMIC DNA]</scope>
    <source>
        <strain evidence="3 4">BT442</strain>
    </source>
</reference>
<name>A0ABS0QD91_9BACT</name>
<feature type="transmembrane region" description="Helical" evidence="1">
    <location>
        <begin position="21"/>
        <end position="38"/>
    </location>
</feature>
<protein>
    <submittedName>
        <fullName evidence="3">Histidine kinase</fullName>
    </submittedName>
</protein>
<proteinExistence type="predicted"/>
<feature type="transmembrane region" description="Helical" evidence="1">
    <location>
        <begin position="50"/>
        <end position="72"/>
    </location>
</feature>
<dbReference type="Proteomes" id="UP000625631">
    <property type="component" value="Unassembled WGS sequence"/>
</dbReference>
<gene>
    <name evidence="3" type="ORF">I7X13_20990</name>
</gene>
<dbReference type="Gene3D" id="3.30.565.10">
    <property type="entry name" value="Histidine kinase-like ATPase, C-terminal domain"/>
    <property type="match status" value="1"/>
</dbReference>
<keyword evidence="1" id="KW-0812">Transmembrane</keyword>
<keyword evidence="3" id="KW-0418">Kinase</keyword>
<dbReference type="InterPro" id="IPR050640">
    <property type="entry name" value="Bact_2-comp_sensor_kinase"/>
</dbReference>
<keyword evidence="4" id="KW-1185">Reference proteome</keyword>
<evidence type="ECO:0000313" key="3">
    <source>
        <dbReference type="EMBL" id="MBH8560545.1"/>
    </source>
</evidence>
<comment type="caution">
    <text evidence="3">The sequence shown here is derived from an EMBL/GenBank/DDBJ whole genome shotgun (WGS) entry which is preliminary data.</text>
</comment>
<keyword evidence="1" id="KW-0472">Membrane</keyword>
<evidence type="ECO:0000256" key="1">
    <source>
        <dbReference type="SAM" id="Phobius"/>
    </source>
</evidence>
<feature type="transmembrane region" description="Helical" evidence="1">
    <location>
        <begin position="84"/>
        <end position="107"/>
    </location>
</feature>
<dbReference type="Pfam" id="PF06580">
    <property type="entry name" value="His_kinase"/>
    <property type="match status" value="1"/>
</dbReference>
<organism evidence="3 4">
    <name type="scientific">Hymenobacter negativus</name>
    <dbReference type="NCBI Taxonomy" id="2795026"/>
    <lineage>
        <taxon>Bacteria</taxon>
        <taxon>Pseudomonadati</taxon>
        <taxon>Bacteroidota</taxon>
        <taxon>Cytophagia</taxon>
        <taxon>Cytophagales</taxon>
        <taxon>Hymenobacteraceae</taxon>
        <taxon>Hymenobacter</taxon>
    </lineage>
</organism>
<evidence type="ECO:0000313" key="4">
    <source>
        <dbReference type="Proteomes" id="UP000625631"/>
    </source>
</evidence>
<dbReference type="PANTHER" id="PTHR34220:SF7">
    <property type="entry name" value="SENSOR HISTIDINE KINASE YPDA"/>
    <property type="match status" value="1"/>
</dbReference>
<feature type="domain" description="Signal transduction histidine kinase internal region" evidence="2">
    <location>
        <begin position="183"/>
        <end position="261"/>
    </location>
</feature>
<dbReference type="EMBL" id="JAEDAE010000017">
    <property type="protein sequence ID" value="MBH8560545.1"/>
    <property type="molecule type" value="Genomic_DNA"/>
</dbReference>
<dbReference type="PANTHER" id="PTHR34220">
    <property type="entry name" value="SENSOR HISTIDINE KINASE YPDA"/>
    <property type="match status" value="1"/>
</dbReference>
<dbReference type="InterPro" id="IPR010559">
    <property type="entry name" value="Sig_transdc_His_kin_internal"/>
</dbReference>
<dbReference type="SUPFAM" id="SSF55874">
    <property type="entry name" value="ATPase domain of HSP90 chaperone/DNA topoisomerase II/histidine kinase"/>
    <property type="match status" value="1"/>
</dbReference>
<evidence type="ECO:0000259" key="2">
    <source>
        <dbReference type="Pfam" id="PF06580"/>
    </source>
</evidence>